<evidence type="ECO:0000313" key="2">
    <source>
        <dbReference type="EMBL" id="GFS39478.1"/>
    </source>
</evidence>
<evidence type="ECO:0000259" key="1">
    <source>
        <dbReference type="Pfam" id="PF07807"/>
    </source>
</evidence>
<dbReference type="OrthoDB" id="3366823at2759"/>
<dbReference type="InterPro" id="IPR012492">
    <property type="entry name" value="RED_C"/>
</dbReference>
<dbReference type="Pfam" id="PF07807">
    <property type="entry name" value="RED_C"/>
    <property type="match status" value="1"/>
</dbReference>
<feature type="domain" description="Protein RED C-terminal" evidence="1">
    <location>
        <begin position="14"/>
        <end position="52"/>
    </location>
</feature>
<reference evidence="2" key="1">
    <citation type="submission" date="2020-08" db="EMBL/GenBank/DDBJ databases">
        <title>Multicomponent nature underlies the extraordinary mechanical properties of spider dragline silk.</title>
        <authorList>
            <person name="Kono N."/>
            <person name="Nakamura H."/>
            <person name="Mori M."/>
            <person name="Yoshida Y."/>
            <person name="Ohtoshi R."/>
            <person name="Malay A.D."/>
            <person name="Moran D.A.P."/>
            <person name="Tomita M."/>
            <person name="Numata K."/>
            <person name="Arakawa K."/>
        </authorList>
    </citation>
    <scope>NUCLEOTIDE SEQUENCE</scope>
</reference>
<dbReference type="PANTHER" id="PTHR12765">
    <property type="entry name" value="RED PROTEIN IK FACTOR CYTOKINE IK"/>
    <property type="match status" value="1"/>
</dbReference>
<comment type="caution">
    <text evidence="2">The sequence shown here is derived from an EMBL/GenBank/DDBJ whole genome shotgun (WGS) entry which is preliminary data.</text>
</comment>
<protein>
    <recommendedName>
        <fullName evidence="1">Protein RED C-terminal domain-containing protein</fullName>
    </recommendedName>
</protein>
<organism evidence="2 3">
    <name type="scientific">Nephila pilipes</name>
    <name type="common">Giant wood spider</name>
    <name type="synonym">Nephila maculata</name>
    <dbReference type="NCBI Taxonomy" id="299642"/>
    <lineage>
        <taxon>Eukaryota</taxon>
        <taxon>Metazoa</taxon>
        <taxon>Ecdysozoa</taxon>
        <taxon>Arthropoda</taxon>
        <taxon>Chelicerata</taxon>
        <taxon>Arachnida</taxon>
        <taxon>Araneae</taxon>
        <taxon>Araneomorphae</taxon>
        <taxon>Entelegynae</taxon>
        <taxon>Araneoidea</taxon>
        <taxon>Nephilidae</taxon>
        <taxon>Nephila</taxon>
    </lineage>
</organism>
<keyword evidence="3" id="KW-1185">Reference proteome</keyword>
<sequence>MAEIYVECYPGAPEEYSKYVNNKEALPKAAFQYGVKMADDRKTKRTGMGKRGGKTKWSDSERDTFYVPEALKSSILVYVEFESRYHSIQQSFNLFNL</sequence>
<dbReference type="EMBL" id="BMAW01043445">
    <property type="protein sequence ID" value="GFS39478.1"/>
    <property type="molecule type" value="Genomic_DNA"/>
</dbReference>
<accession>A0A8X6MAI0</accession>
<dbReference type="Proteomes" id="UP000887013">
    <property type="component" value="Unassembled WGS sequence"/>
</dbReference>
<proteinExistence type="predicted"/>
<dbReference type="AlphaFoldDB" id="A0A8X6MAI0"/>
<gene>
    <name evidence="2" type="ORF">NPIL_357181</name>
</gene>
<dbReference type="InterPro" id="IPR039896">
    <property type="entry name" value="Red-like"/>
</dbReference>
<evidence type="ECO:0000313" key="3">
    <source>
        <dbReference type="Proteomes" id="UP000887013"/>
    </source>
</evidence>
<name>A0A8X6MAI0_NEPPI</name>